<dbReference type="Proteomes" id="UP000326279">
    <property type="component" value="Segment"/>
</dbReference>
<sequence>MSHLMLPDSDTLTFAQKVEIALDRTGYYSPQRARERSLAGALFAAGVEVALTAEHVAELLVARPLAAVLRGVR</sequence>
<dbReference type="EMBL" id="MN234170">
    <property type="protein sequence ID" value="QFG08896.1"/>
    <property type="molecule type" value="Genomic_DNA"/>
</dbReference>
<name>A0A5J6TDI8_9CAUD</name>
<accession>A0A5J6TDI8</accession>
<keyword evidence="2" id="KW-1185">Reference proteome</keyword>
<dbReference type="RefSeq" id="YP_010754920.1">
    <property type="nucleotide sequence ID" value="NC_073465.1"/>
</dbReference>
<protein>
    <submittedName>
        <fullName evidence="1">Uncharacterized protein</fullName>
    </submittedName>
</protein>
<organism evidence="1 2">
    <name type="scientific">Mycobacterium phage MalagasyRose</name>
    <dbReference type="NCBI Taxonomy" id="2599870"/>
    <lineage>
        <taxon>Viruses</taxon>
        <taxon>Duplodnaviria</taxon>
        <taxon>Heunggongvirae</taxon>
        <taxon>Uroviricota</taxon>
        <taxon>Caudoviricetes</taxon>
        <taxon>Malagasyrosevirus</taxon>
        <taxon>Malagasyrosevirus malagasyrose</taxon>
    </lineage>
</organism>
<dbReference type="KEGG" id="vg:80019521"/>
<proteinExistence type="predicted"/>
<evidence type="ECO:0000313" key="1">
    <source>
        <dbReference type="EMBL" id="QFG08896.1"/>
    </source>
</evidence>
<gene>
    <name evidence="1" type="primary">48</name>
    <name evidence="1" type="ORF">PBI_MALAGASYROSE_48</name>
</gene>
<dbReference type="GeneID" id="80019521"/>
<evidence type="ECO:0000313" key="2">
    <source>
        <dbReference type="Proteomes" id="UP000326279"/>
    </source>
</evidence>
<reference evidence="1 2" key="1">
    <citation type="submission" date="2019-07" db="EMBL/GenBank/DDBJ databases">
        <authorList>
            <person name="Garlena R.A."/>
            <person name="Russell D.A."/>
            <person name="Pope W.H."/>
            <person name="Jacobs-Sera D."/>
            <person name="Hatfull G.F."/>
        </authorList>
    </citation>
    <scope>NUCLEOTIDE SEQUENCE [LARGE SCALE GENOMIC DNA]</scope>
</reference>